<sequence length="351" mass="41412">MVGWNMNHKVTYEGIDCLKVVAAIGIVAIHTHVPLFETIGRLGLPFFSIVTSFFFFKHYLRLNSHDDRKHYLKKFEVRLLWLYGLWQIIYLPLAVKNSYSFFRTNGCHVFSFFKYIFDLLFKLWPSNVNGWFPSWYIIGMIIALPFSLFVYKYVFRKNKYLYGMFCIVLEIYFVLCSELGFLRLIKLELINSDSFPRLIIYIFIGYLLAKNLNTVKGYNLSKVSILMCVLIICYYLENLIVSHLGGCLSNDETILTMPTSLVIVIFSIIYIPRINEVQSESLRRFSTFLYCFQAWSLAVFDYLNSNKFHITSFTTTAVMDFIFVMITACVAFFIYDYVARATHWKFWNYMV</sequence>
<feature type="transmembrane region" description="Helical" evidence="1">
    <location>
        <begin position="285"/>
        <end position="303"/>
    </location>
</feature>
<evidence type="ECO:0000313" key="4">
    <source>
        <dbReference type="Proteomes" id="UP000051445"/>
    </source>
</evidence>
<organism evidence="3 4">
    <name type="scientific">Limosilactobacillus frumenti DSM 13145</name>
    <dbReference type="NCBI Taxonomy" id="1423746"/>
    <lineage>
        <taxon>Bacteria</taxon>
        <taxon>Bacillati</taxon>
        <taxon>Bacillota</taxon>
        <taxon>Bacilli</taxon>
        <taxon>Lactobacillales</taxon>
        <taxon>Lactobacillaceae</taxon>
        <taxon>Limosilactobacillus</taxon>
    </lineage>
</organism>
<feature type="transmembrane region" description="Helical" evidence="1">
    <location>
        <begin position="253"/>
        <end position="273"/>
    </location>
</feature>
<feature type="domain" description="Acyltransferase 3" evidence="2">
    <location>
        <begin position="13"/>
        <end position="334"/>
    </location>
</feature>
<comment type="caution">
    <text evidence="3">The sequence shown here is derived from an EMBL/GenBank/DDBJ whole genome shotgun (WGS) entry which is preliminary data.</text>
</comment>
<dbReference type="InterPro" id="IPR002656">
    <property type="entry name" value="Acyl_transf_3_dom"/>
</dbReference>
<feature type="transmembrane region" description="Helical" evidence="1">
    <location>
        <begin position="224"/>
        <end position="241"/>
    </location>
</feature>
<feature type="transmembrane region" description="Helical" evidence="1">
    <location>
        <begin position="161"/>
        <end position="182"/>
    </location>
</feature>
<proteinExistence type="predicted"/>
<keyword evidence="4" id="KW-1185">Reference proteome</keyword>
<evidence type="ECO:0000256" key="1">
    <source>
        <dbReference type="SAM" id="Phobius"/>
    </source>
</evidence>
<dbReference type="PATRIC" id="fig|1423746.3.peg.1359"/>
<keyword evidence="1" id="KW-1133">Transmembrane helix</keyword>
<dbReference type="AlphaFoldDB" id="A0A0R1P6T8"/>
<feature type="transmembrane region" description="Helical" evidence="1">
    <location>
        <begin position="77"/>
        <end position="95"/>
    </location>
</feature>
<protein>
    <recommendedName>
        <fullName evidence="2">Acyltransferase 3 domain-containing protein</fullName>
    </recommendedName>
</protein>
<evidence type="ECO:0000259" key="2">
    <source>
        <dbReference type="Pfam" id="PF01757"/>
    </source>
</evidence>
<feature type="transmembrane region" description="Helical" evidence="1">
    <location>
        <begin position="315"/>
        <end position="335"/>
    </location>
</feature>
<keyword evidence="1" id="KW-0472">Membrane</keyword>
<dbReference type="EMBL" id="AZER01000024">
    <property type="protein sequence ID" value="KRL26196.1"/>
    <property type="molecule type" value="Genomic_DNA"/>
</dbReference>
<keyword evidence="1" id="KW-0812">Transmembrane</keyword>
<feature type="transmembrane region" description="Helical" evidence="1">
    <location>
        <begin position="39"/>
        <end position="56"/>
    </location>
</feature>
<dbReference type="Pfam" id="PF01757">
    <property type="entry name" value="Acyl_transf_3"/>
    <property type="match status" value="1"/>
</dbReference>
<evidence type="ECO:0000313" key="3">
    <source>
        <dbReference type="EMBL" id="KRL26196.1"/>
    </source>
</evidence>
<name>A0A0R1P6T8_9LACO</name>
<accession>A0A0R1P6T8</accession>
<reference evidence="3 4" key="1">
    <citation type="journal article" date="2015" name="Genome Announc.">
        <title>Expanding the biotechnology potential of lactobacilli through comparative genomics of 213 strains and associated genera.</title>
        <authorList>
            <person name="Sun Z."/>
            <person name="Harris H.M."/>
            <person name="McCann A."/>
            <person name="Guo C."/>
            <person name="Argimon S."/>
            <person name="Zhang W."/>
            <person name="Yang X."/>
            <person name="Jeffery I.B."/>
            <person name="Cooney J.C."/>
            <person name="Kagawa T.F."/>
            <person name="Liu W."/>
            <person name="Song Y."/>
            <person name="Salvetti E."/>
            <person name="Wrobel A."/>
            <person name="Rasinkangas P."/>
            <person name="Parkhill J."/>
            <person name="Rea M.C."/>
            <person name="O'Sullivan O."/>
            <person name="Ritari J."/>
            <person name="Douillard F.P."/>
            <person name="Paul Ross R."/>
            <person name="Yang R."/>
            <person name="Briner A.E."/>
            <person name="Felis G.E."/>
            <person name="de Vos W.M."/>
            <person name="Barrangou R."/>
            <person name="Klaenhammer T.R."/>
            <person name="Caufield P.W."/>
            <person name="Cui Y."/>
            <person name="Zhang H."/>
            <person name="O'Toole P.W."/>
        </authorList>
    </citation>
    <scope>NUCLEOTIDE SEQUENCE [LARGE SCALE GENOMIC DNA]</scope>
    <source>
        <strain evidence="3 4">DSM 13145</strain>
    </source>
</reference>
<dbReference type="STRING" id="1423746.FD27_GL001334"/>
<gene>
    <name evidence="3" type="ORF">FD27_GL001334</name>
</gene>
<dbReference type="GO" id="GO:0016747">
    <property type="term" value="F:acyltransferase activity, transferring groups other than amino-acyl groups"/>
    <property type="evidence" value="ECO:0007669"/>
    <property type="project" value="InterPro"/>
</dbReference>
<dbReference type="Proteomes" id="UP000051445">
    <property type="component" value="Unassembled WGS sequence"/>
</dbReference>
<feature type="transmembrane region" description="Helical" evidence="1">
    <location>
        <begin position="134"/>
        <end position="154"/>
    </location>
</feature>
<feature type="transmembrane region" description="Helical" evidence="1">
    <location>
        <begin position="194"/>
        <end position="212"/>
    </location>
</feature>